<dbReference type="Gene3D" id="3.40.50.300">
    <property type="entry name" value="P-loop containing nucleotide triphosphate hydrolases"/>
    <property type="match status" value="2"/>
</dbReference>
<evidence type="ECO:0000256" key="1">
    <source>
        <dbReference type="RuleBase" id="RU363044"/>
    </source>
</evidence>
<evidence type="ECO:0000259" key="2">
    <source>
        <dbReference type="Pfam" id="PF05970"/>
    </source>
</evidence>
<proteinExistence type="inferred from homology"/>
<keyword evidence="1" id="KW-0227">DNA damage</keyword>
<accession>A0A8B6HGT5</accession>
<reference evidence="4" key="1">
    <citation type="submission" date="2018-11" db="EMBL/GenBank/DDBJ databases">
        <authorList>
            <person name="Alioto T."/>
            <person name="Alioto T."/>
        </authorList>
    </citation>
    <scope>NUCLEOTIDE SEQUENCE</scope>
</reference>
<dbReference type="GO" id="GO:0043139">
    <property type="term" value="F:5'-3' DNA helicase activity"/>
    <property type="evidence" value="ECO:0007669"/>
    <property type="project" value="UniProtKB-EC"/>
</dbReference>
<evidence type="ECO:0000259" key="3">
    <source>
        <dbReference type="Pfam" id="PF21530"/>
    </source>
</evidence>
<dbReference type="GO" id="GO:0006281">
    <property type="term" value="P:DNA repair"/>
    <property type="evidence" value="ECO:0007669"/>
    <property type="project" value="UniProtKB-KW"/>
</dbReference>
<dbReference type="GO" id="GO:0016787">
    <property type="term" value="F:hydrolase activity"/>
    <property type="evidence" value="ECO:0007669"/>
    <property type="project" value="UniProtKB-KW"/>
</dbReference>
<dbReference type="InterPro" id="IPR010285">
    <property type="entry name" value="DNA_helicase_pif1-like_DEAD"/>
</dbReference>
<dbReference type="EC" id="5.6.2.3" evidence="1"/>
<dbReference type="GO" id="GO:0000723">
    <property type="term" value="P:telomere maintenance"/>
    <property type="evidence" value="ECO:0007669"/>
    <property type="project" value="InterPro"/>
</dbReference>
<protein>
    <recommendedName>
        <fullName evidence="1">ATP-dependent DNA helicase</fullName>
        <ecNumber evidence="1">5.6.2.3</ecNumber>
    </recommendedName>
</protein>
<comment type="similarity">
    <text evidence="1">Belongs to the helicase family.</text>
</comment>
<keyword evidence="1" id="KW-0547">Nucleotide-binding</keyword>
<dbReference type="AlphaFoldDB" id="A0A8B6HGT5"/>
<comment type="catalytic activity">
    <reaction evidence="1">
        <text>ATP + H2O = ADP + phosphate + H(+)</text>
        <dbReference type="Rhea" id="RHEA:13065"/>
        <dbReference type="ChEBI" id="CHEBI:15377"/>
        <dbReference type="ChEBI" id="CHEBI:15378"/>
        <dbReference type="ChEBI" id="CHEBI:30616"/>
        <dbReference type="ChEBI" id="CHEBI:43474"/>
        <dbReference type="ChEBI" id="CHEBI:456216"/>
        <dbReference type="EC" id="5.6.2.3"/>
    </reaction>
</comment>
<keyword evidence="1" id="KW-0233">DNA recombination</keyword>
<dbReference type="InterPro" id="IPR051055">
    <property type="entry name" value="PIF1_helicase"/>
</dbReference>
<dbReference type="CDD" id="cd18809">
    <property type="entry name" value="SF1_C_RecD"/>
    <property type="match status" value="1"/>
</dbReference>
<dbReference type="PANTHER" id="PTHR47642:SF8">
    <property type="entry name" value="ATP-DEPENDENT DNA HELICASE"/>
    <property type="match status" value="1"/>
</dbReference>
<organism evidence="4 5">
    <name type="scientific">Mytilus galloprovincialis</name>
    <name type="common">Mediterranean mussel</name>
    <dbReference type="NCBI Taxonomy" id="29158"/>
    <lineage>
        <taxon>Eukaryota</taxon>
        <taxon>Metazoa</taxon>
        <taxon>Spiralia</taxon>
        <taxon>Lophotrochozoa</taxon>
        <taxon>Mollusca</taxon>
        <taxon>Bivalvia</taxon>
        <taxon>Autobranchia</taxon>
        <taxon>Pteriomorphia</taxon>
        <taxon>Mytilida</taxon>
        <taxon>Mytiloidea</taxon>
        <taxon>Mytilidae</taxon>
        <taxon>Mytilinae</taxon>
        <taxon>Mytilus</taxon>
    </lineage>
</organism>
<keyword evidence="1" id="KW-0234">DNA repair</keyword>
<dbReference type="EMBL" id="UYJE01009990">
    <property type="protein sequence ID" value="VDI78602.1"/>
    <property type="molecule type" value="Genomic_DNA"/>
</dbReference>
<comment type="caution">
    <text evidence="4">The sequence shown here is derived from an EMBL/GenBank/DDBJ whole genome shotgun (WGS) entry which is preliminary data.</text>
</comment>
<gene>
    <name evidence="4" type="ORF">MGAL_10B078250</name>
</gene>
<dbReference type="GO" id="GO:0006310">
    <property type="term" value="P:DNA recombination"/>
    <property type="evidence" value="ECO:0007669"/>
    <property type="project" value="UniProtKB-KW"/>
</dbReference>
<dbReference type="OrthoDB" id="6102502at2759"/>
<sequence>MNIAKKKSDPLRIFISGGAGTGKSHLISCIYQMALRKLQTIGDNPDDVHVLLTAPTGTAAHNISGVTLHSAFLLPLGQTKSYIKLSDDKRNALRSKASKIRLLIIDEISMVGSELLLQIHYRLCEITGINKPFGGISVLAFGDLFQLPPVMQQFVFKPSKDPLSRMYGNLWDEFSLYELTEIMRQKDDYKFAELLNRIRNATFTSEDIEVLKGRDTTIHPLEHPIDCLHVYSTNAKVDQHNTKMLSTSKEPMEILKAIDKKPHDLKNINPKNDPRFTGGLPDEITVAVGAKIMLTRNVDLSDGLVNGAQGTIKMIIKRRNSSSTISNVVALLVQFDDANTGSNARKLSRFPVENKQFSSATPIARSEISFTLSSKNKGLKMSRLQFPIKLAWACTIHKVQGITVNQIVVSFQNTFFDGQAYVALSRARTLTGLYLEHFEEKKIKANKSVLKEMDRLRGKCVTDRFFTFFKEDPTEFLISVINARSFLLHEKDILLDPCHSNSDVIVITETWLTDNIKTTSLEHFKTHNIYRVDKPGNKTCRTAGRWHSYYGKTITFQ</sequence>
<dbReference type="Pfam" id="PF05970">
    <property type="entry name" value="PIF1"/>
    <property type="match status" value="1"/>
</dbReference>
<keyword evidence="1" id="KW-0067">ATP-binding</keyword>
<comment type="cofactor">
    <cofactor evidence="1">
        <name>Mg(2+)</name>
        <dbReference type="ChEBI" id="CHEBI:18420"/>
    </cofactor>
</comment>
<keyword evidence="1 4" id="KW-0378">Hydrolase</keyword>
<dbReference type="InterPro" id="IPR049163">
    <property type="entry name" value="Pif1-like_2B_dom"/>
</dbReference>
<dbReference type="GO" id="GO:0005524">
    <property type="term" value="F:ATP binding"/>
    <property type="evidence" value="ECO:0007669"/>
    <property type="project" value="UniProtKB-KW"/>
</dbReference>
<feature type="domain" description="DNA helicase Pif1-like 2B" evidence="3">
    <location>
        <begin position="288"/>
        <end position="312"/>
    </location>
</feature>
<evidence type="ECO:0000313" key="5">
    <source>
        <dbReference type="Proteomes" id="UP000596742"/>
    </source>
</evidence>
<dbReference type="PANTHER" id="PTHR47642">
    <property type="entry name" value="ATP-DEPENDENT DNA HELICASE"/>
    <property type="match status" value="1"/>
</dbReference>
<keyword evidence="5" id="KW-1185">Reference proteome</keyword>
<keyword evidence="1 4" id="KW-0347">Helicase</keyword>
<dbReference type="Pfam" id="PF21530">
    <property type="entry name" value="Pif1_2B_dom"/>
    <property type="match status" value="1"/>
</dbReference>
<dbReference type="Proteomes" id="UP000596742">
    <property type="component" value="Unassembled WGS sequence"/>
</dbReference>
<evidence type="ECO:0000313" key="4">
    <source>
        <dbReference type="EMBL" id="VDI78602.1"/>
    </source>
</evidence>
<dbReference type="SUPFAM" id="SSF52540">
    <property type="entry name" value="P-loop containing nucleoside triphosphate hydrolases"/>
    <property type="match status" value="2"/>
</dbReference>
<name>A0A8B6HGT5_MYTGA</name>
<feature type="domain" description="DNA helicase Pif1-like DEAD-box helicase" evidence="2">
    <location>
        <begin position="8"/>
        <end position="206"/>
    </location>
</feature>
<dbReference type="InterPro" id="IPR027417">
    <property type="entry name" value="P-loop_NTPase"/>
</dbReference>